<feature type="region of interest" description="Disordered" evidence="4">
    <location>
        <begin position="130"/>
        <end position="161"/>
    </location>
</feature>
<feature type="compositionally biased region" description="Polar residues" evidence="4">
    <location>
        <begin position="23"/>
        <end position="34"/>
    </location>
</feature>
<feature type="transmembrane region" description="Helical" evidence="5">
    <location>
        <begin position="301"/>
        <end position="320"/>
    </location>
</feature>
<evidence type="ECO:0000256" key="2">
    <source>
        <dbReference type="ARBA" id="ARBA00022771"/>
    </source>
</evidence>
<evidence type="ECO:0000259" key="6">
    <source>
        <dbReference type="PROSITE" id="PS51292"/>
    </source>
</evidence>
<dbReference type="PROSITE" id="PS51292">
    <property type="entry name" value="ZF_RING_CH"/>
    <property type="match status" value="1"/>
</dbReference>
<dbReference type="Pfam" id="PF12906">
    <property type="entry name" value="RINGv"/>
    <property type="match status" value="1"/>
</dbReference>
<feature type="domain" description="RING-CH-type" evidence="6">
    <location>
        <begin position="209"/>
        <end position="271"/>
    </location>
</feature>
<evidence type="ECO:0000256" key="4">
    <source>
        <dbReference type="SAM" id="MobiDB-lite"/>
    </source>
</evidence>
<keyword evidence="8" id="KW-1185">Reference proteome</keyword>
<feature type="region of interest" description="Disordered" evidence="4">
    <location>
        <begin position="1"/>
        <end position="73"/>
    </location>
</feature>
<dbReference type="FunCoup" id="A0A200QQ17">
    <property type="interactions" value="1271"/>
</dbReference>
<dbReference type="GO" id="GO:0008270">
    <property type="term" value="F:zinc ion binding"/>
    <property type="evidence" value="ECO:0007669"/>
    <property type="project" value="UniProtKB-KW"/>
</dbReference>
<dbReference type="InterPro" id="IPR013083">
    <property type="entry name" value="Znf_RING/FYVE/PHD"/>
</dbReference>
<keyword evidence="2" id="KW-0863">Zinc-finger</keyword>
<proteinExistence type="predicted"/>
<dbReference type="CDD" id="cd16495">
    <property type="entry name" value="RING_CH-C4HC3_MARCH"/>
    <property type="match status" value="1"/>
</dbReference>
<dbReference type="PANTHER" id="PTHR46158">
    <property type="entry name" value="OS02G0165000 PROTEIN"/>
    <property type="match status" value="1"/>
</dbReference>
<dbReference type="InParanoid" id="A0A200QQ17"/>
<dbReference type="STRING" id="56857.A0A200QQ17"/>
<dbReference type="InterPro" id="IPR011016">
    <property type="entry name" value="Znf_RING-CH"/>
</dbReference>
<protein>
    <submittedName>
        <fullName evidence="7">Zinc finger protein</fullName>
    </submittedName>
</protein>
<dbReference type="SMART" id="SM00744">
    <property type="entry name" value="RINGv"/>
    <property type="match status" value="1"/>
</dbReference>
<dbReference type="PANTHER" id="PTHR46158:SF11">
    <property type="entry name" value="ZINC FINGER PROTEIN"/>
    <property type="match status" value="1"/>
</dbReference>
<reference evidence="7 8" key="1">
    <citation type="journal article" date="2017" name="Mol. Plant">
        <title>The Genome of Medicinal Plant Macleaya cordata Provides New Insights into Benzylisoquinoline Alkaloids Metabolism.</title>
        <authorList>
            <person name="Liu X."/>
            <person name="Liu Y."/>
            <person name="Huang P."/>
            <person name="Ma Y."/>
            <person name="Qing Z."/>
            <person name="Tang Q."/>
            <person name="Cao H."/>
            <person name="Cheng P."/>
            <person name="Zheng Y."/>
            <person name="Yuan Z."/>
            <person name="Zhou Y."/>
            <person name="Liu J."/>
            <person name="Tang Z."/>
            <person name="Zhuo Y."/>
            <person name="Zhang Y."/>
            <person name="Yu L."/>
            <person name="Huang J."/>
            <person name="Yang P."/>
            <person name="Peng Q."/>
            <person name="Zhang J."/>
            <person name="Jiang W."/>
            <person name="Zhang Z."/>
            <person name="Lin K."/>
            <person name="Ro D.K."/>
            <person name="Chen X."/>
            <person name="Xiong X."/>
            <person name="Shang Y."/>
            <person name="Huang S."/>
            <person name="Zeng J."/>
        </authorList>
    </citation>
    <scope>NUCLEOTIDE SEQUENCE [LARGE SCALE GENOMIC DNA]</scope>
    <source>
        <strain evidence="8">cv. BLH2017</strain>
        <tissue evidence="7">Root</tissue>
    </source>
</reference>
<dbReference type="EMBL" id="MVGT01001375">
    <property type="protein sequence ID" value="OVA12553.1"/>
    <property type="molecule type" value="Genomic_DNA"/>
</dbReference>
<keyword evidence="3" id="KW-0862">Zinc</keyword>
<dbReference type="SUPFAM" id="SSF57850">
    <property type="entry name" value="RING/U-box"/>
    <property type="match status" value="1"/>
</dbReference>
<keyword evidence="1" id="KW-0479">Metal-binding</keyword>
<feature type="compositionally biased region" description="Polar residues" evidence="4">
    <location>
        <begin position="130"/>
        <end position="146"/>
    </location>
</feature>
<dbReference type="OMA" id="KEYIWSY"/>
<evidence type="ECO:0000256" key="3">
    <source>
        <dbReference type="ARBA" id="ARBA00022833"/>
    </source>
</evidence>
<dbReference type="OrthoDB" id="435038at2759"/>
<dbReference type="Proteomes" id="UP000195402">
    <property type="component" value="Unassembled WGS sequence"/>
</dbReference>
<name>A0A200QQ17_MACCD</name>
<evidence type="ECO:0000256" key="1">
    <source>
        <dbReference type="ARBA" id="ARBA00022723"/>
    </source>
</evidence>
<evidence type="ECO:0000256" key="5">
    <source>
        <dbReference type="SAM" id="Phobius"/>
    </source>
</evidence>
<sequence>MQPEPVSNGVAQDDSSEAGHQIIQPNNEEVSPSGPSGKHADLSLQIPLSPLVFDNSHNGKDLPPLQHSSKGSPALGRFLRGLSFKNKVAPLNGEGSSLLDQDPKEVPGSPVLESIIESLSWKRCTSLPVTPASNLSPSTSTLSKQSMGGEKEASHRPAVPAKVSRSLSVPVRNVVIVRSLSFANRNEPVQIDPSDDHTSPILMEDDDQEIPEEEAVCRICLVGLCEGGNTFKMECSCKGDLRLTHEECVVKWFCIKGNKNCDVCGQEVRNLPVSVLRVHSSRQRVYRRGGRQSSNQQTMSAWYDLVVLTLISSISYFFILEQLLISDLKSQAIVIAAPFSFSLGLLGSMFAIIVAIQEYIWTYAALEFTLVATSLHLCYSQVSSSSI</sequence>
<keyword evidence="5" id="KW-1133">Transmembrane helix</keyword>
<evidence type="ECO:0000313" key="7">
    <source>
        <dbReference type="EMBL" id="OVA12553.1"/>
    </source>
</evidence>
<dbReference type="AlphaFoldDB" id="A0A200QQ17"/>
<gene>
    <name evidence="7" type="ORF">BVC80_8549g8</name>
</gene>
<dbReference type="Gene3D" id="3.30.40.10">
    <property type="entry name" value="Zinc/RING finger domain, C3HC4 (zinc finger)"/>
    <property type="match status" value="1"/>
</dbReference>
<feature type="transmembrane region" description="Helical" evidence="5">
    <location>
        <begin position="332"/>
        <end position="354"/>
    </location>
</feature>
<comment type="caution">
    <text evidence="7">The sequence shown here is derived from an EMBL/GenBank/DDBJ whole genome shotgun (WGS) entry which is preliminary data.</text>
</comment>
<keyword evidence="5" id="KW-0812">Transmembrane</keyword>
<feature type="transmembrane region" description="Helical" evidence="5">
    <location>
        <begin position="360"/>
        <end position="379"/>
    </location>
</feature>
<keyword evidence="5" id="KW-0472">Membrane</keyword>
<organism evidence="7 8">
    <name type="scientific">Macleaya cordata</name>
    <name type="common">Five-seeded plume-poppy</name>
    <name type="synonym">Bocconia cordata</name>
    <dbReference type="NCBI Taxonomy" id="56857"/>
    <lineage>
        <taxon>Eukaryota</taxon>
        <taxon>Viridiplantae</taxon>
        <taxon>Streptophyta</taxon>
        <taxon>Embryophyta</taxon>
        <taxon>Tracheophyta</taxon>
        <taxon>Spermatophyta</taxon>
        <taxon>Magnoliopsida</taxon>
        <taxon>Ranunculales</taxon>
        <taxon>Papaveraceae</taxon>
        <taxon>Papaveroideae</taxon>
        <taxon>Macleaya</taxon>
    </lineage>
</organism>
<accession>A0A200QQ17</accession>
<evidence type="ECO:0000313" key="8">
    <source>
        <dbReference type="Proteomes" id="UP000195402"/>
    </source>
</evidence>